<sequence>MRTLAAKLEVKALTSGMSNVQDTCALLRYLLLHEYRSVWQKKTSRTSAELNQAAIARVLARKKIEDGDISLRREAPHRAVKDLVSHMVRRERLTGRTLSLFIEAFDMNEAHQNQLWNTLTNPSLSSGTVNTIHDQPWLAVPQCHRTISVSERYKIDPAGVPILRNVRHTIRAVEDGVGSYIFGHEREVAAVTVRHGGVTGPRHEYGNGLLATEIVLDHPLRNTEATALEYEATYPRSAEPFTEVRRAAFARSENVDIAVEFTGRLPGQAWWCVWADPSQGQPVHEEEIDCRNGSIRKYFPSLENAVAGVRWRC</sequence>
<dbReference type="AlphaFoldDB" id="K4P0Y9"/>
<protein>
    <submittedName>
        <fullName evidence="1">Uncharacterized protein</fullName>
    </submittedName>
</protein>
<evidence type="ECO:0000313" key="1">
    <source>
        <dbReference type="EMBL" id="AFV52109.1"/>
    </source>
</evidence>
<reference evidence="1" key="1">
    <citation type="journal article" date="2013" name="Proc. Natl. Acad. Sci. U.S.A.">
        <title>A new member of the 4-methylideneimidazole-5-one-containing aminomutase family from the enediyne kedarcidin biosynthetic pathway.</title>
        <authorList>
            <person name="Huang S.X."/>
            <person name="Lohman J.R."/>
            <person name="Huang T."/>
            <person name="Shen B."/>
        </authorList>
    </citation>
    <scope>NUCLEOTIDE SEQUENCE</scope>
    <source>
        <strain evidence="1">ATCC 53650</strain>
    </source>
</reference>
<proteinExistence type="predicted"/>
<name>K4P0Y9_9PSEU</name>
<dbReference type="EMBL" id="JX679499">
    <property type="protein sequence ID" value="AFV52109.1"/>
    <property type="molecule type" value="Genomic_DNA"/>
</dbReference>
<organism evidence="1">
    <name type="scientific">Streptoalloteichus sp. ATCC 53650</name>
    <dbReference type="NCBI Taxonomy" id="756733"/>
    <lineage>
        <taxon>Bacteria</taxon>
        <taxon>Bacillati</taxon>
        <taxon>Actinomycetota</taxon>
        <taxon>Actinomycetes</taxon>
        <taxon>Pseudonocardiales</taxon>
        <taxon>Pseudonocardiaceae</taxon>
        <taxon>Streptoalloteichus</taxon>
    </lineage>
</organism>
<accession>K4P0Y9</accession>